<keyword evidence="4" id="KW-0720">Serine protease</keyword>
<dbReference type="GO" id="GO:0016020">
    <property type="term" value="C:membrane"/>
    <property type="evidence" value="ECO:0007669"/>
    <property type="project" value="TreeGrafter"/>
</dbReference>
<protein>
    <submittedName>
        <fullName evidence="6">Proprotein convertase subtilisin/kexin type 6</fullName>
    </submittedName>
</protein>
<reference evidence="6 7" key="1">
    <citation type="submission" date="2019-03" db="EMBL/GenBank/DDBJ databases">
        <title>First draft genome of Liparis tanakae, snailfish: a comprehensive survey of snailfish specific genes.</title>
        <authorList>
            <person name="Kim W."/>
            <person name="Song I."/>
            <person name="Jeong J.-H."/>
            <person name="Kim D."/>
            <person name="Kim S."/>
            <person name="Ryu S."/>
            <person name="Song J.Y."/>
            <person name="Lee S.K."/>
        </authorList>
    </citation>
    <scope>NUCLEOTIDE SEQUENCE [LARGE SCALE GENOMIC DNA]</scope>
    <source>
        <tissue evidence="6">Muscle</tissue>
    </source>
</reference>
<evidence type="ECO:0000313" key="6">
    <source>
        <dbReference type="EMBL" id="TNN49528.1"/>
    </source>
</evidence>
<dbReference type="InterPro" id="IPR009030">
    <property type="entry name" value="Growth_fac_rcpt_cys_sf"/>
</dbReference>
<dbReference type="GO" id="GO:0016486">
    <property type="term" value="P:peptide hormone processing"/>
    <property type="evidence" value="ECO:0007669"/>
    <property type="project" value="TreeGrafter"/>
</dbReference>
<evidence type="ECO:0000256" key="3">
    <source>
        <dbReference type="ARBA" id="ARBA00022801"/>
    </source>
</evidence>
<accession>A0A4Z2G7L2</accession>
<gene>
    <name evidence="6" type="primary">Pcsk6_0</name>
    <name evidence="6" type="ORF">EYF80_040259</name>
</gene>
<dbReference type="EMBL" id="SRLO01000652">
    <property type="protein sequence ID" value="TNN49528.1"/>
    <property type="molecule type" value="Genomic_DNA"/>
</dbReference>
<organism evidence="6 7">
    <name type="scientific">Liparis tanakae</name>
    <name type="common">Tanaka's snailfish</name>
    <dbReference type="NCBI Taxonomy" id="230148"/>
    <lineage>
        <taxon>Eukaryota</taxon>
        <taxon>Metazoa</taxon>
        <taxon>Chordata</taxon>
        <taxon>Craniata</taxon>
        <taxon>Vertebrata</taxon>
        <taxon>Euteleostomi</taxon>
        <taxon>Actinopterygii</taxon>
        <taxon>Neopterygii</taxon>
        <taxon>Teleostei</taxon>
        <taxon>Neoteleostei</taxon>
        <taxon>Acanthomorphata</taxon>
        <taxon>Eupercaria</taxon>
        <taxon>Perciformes</taxon>
        <taxon>Cottioidei</taxon>
        <taxon>Cottales</taxon>
        <taxon>Liparidae</taxon>
        <taxon>Liparis</taxon>
    </lineage>
</organism>
<dbReference type="SMART" id="SM00261">
    <property type="entry name" value="FU"/>
    <property type="match status" value="3"/>
</dbReference>
<keyword evidence="7" id="KW-1185">Reference proteome</keyword>
<keyword evidence="3" id="KW-0378">Hydrolase</keyword>
<dbReference type="Gene3D" id="2.10.220.10">
    <property type="entry name" value="Hormone Receptor, Insulin-like Growth Factor Receptor 1, Chain A, domain 2"/>
    <property type="match status" value="2"/>
</dbReference>
<dbReference type="AlphaFoldDB" id="A0A4Z2G7L2"/>
<dbReference type="CDD" id="cd00064">
    <property type="entry name" value="FU"/>
    <property type="match status" value="1"/>
</dbReference>
<dbReference type="OrthoDB" id="300641at2759"/>
<dbReference type="Proteomes" id="UP000314294">
    <property type="component" value="Unassembled WGS sequence"/>
</dbReference>
<dbReference type="InterPro" id="IPR006212">
    <property type="entry name" value="Furin_repeat"/>
</dbReference>
<name>A0A4Z2G7L2_9TELE</name>
<sequence>MRCLRYADRCTACSEGYRLAGMTCVPECTNGTFFQVEGMTCSPCHSSCRTCTGAGKKECIQCAEGHLQQEWRCVRTCTPGYYSAEAAGVPHKMCHRCGDHCLSCSGPGTTCTQCKEGYGLVGGTCLVNTFCNNADEVFCAMVKSNRLCEKKLYRQFCCLTCLMNG</sequence>
<dbReference type="InterPro" id="IPR010909">
    <property type="entry name" value="PLAC"/>
</dbReference>
<dbReference type="PANTHER" id="PTHR42884:SF8">
    <property type="entry name" value="PROPROTEIN CONVERTASE SUBTILISIN_KEXIN TYPE 6"/>
    <property type="match status" value="1"/>
</dbReference>
<dbReference type="GO" id="GO:0005615">
    <property type="term" value="C:extracellular space"/>
    <property type="evidence" value="ECO:0007669"/>
    <property type="project" value="TreeGrafter"/>
</dbReference>
<keyword evidence="1" id="KW-0645">Protease</keyword>
<comment type="caution">
    <text evidence="6">The sequence shown here is derived from an EMBL/GenBank/DDBJ whole genome shotgun (WGS) entry which is preliminary data.</text>
</comment>
<dbReference type="Pfam" id="PF08686">
    <property type="entry name" value="PLAC"/>
    <property type="match status" value="1"/>
</dbReference>
<feature type="domain" description="PLAC" evidence="5">
    <location>
        <begin position="127"/>
        <end position="165"/>
    </location>
</feature>
<evidence type="ECO:0000259" key="5">
    <source>
        <dbReference type="PROSITE" id="PS50900"/>
    </source>
</evidence>
<dbReference type="SUPFAM" id="SSF57184">
    <property type="entry name" value="Growth factor receptor domain"/>
    <property type="match status" value="1"/>
</dbReference>
<dbReference type="PANTHER" id="PTHR42884">
    <property type="entry name" value="PROPROTEIN CONVERTASE SUBTILISIN/KEXIN-RELATED"/>
    <property type="match status" value="1"/>
</dbReference>
<evidence type="ECO:0000256" key="4">
    <source>
        <dbReference type="ARBA" id="ARBA00022825"/>
    </source>
</evidence>
<evidence type="ECO:0000256" key="2">
    <source>
        <dbReference type="ARBA" id="ARBA00022729"/>
    </source>
</evidence>
<keyword evidence="2" id="KW-0732">Signal</keyword>
<dbReference type="PROSITE" id="PS50900">
    <property type="entry name" value="PLAC"/>
    <property type="match status" value="1"/>
</dbReference>
<evidence type="ECO:0000313" key="7">
    <source>
        <dbReference type="Proteomes" id="UP000314294"/>
    </source>
</evidence>
<evidence type="ECO:0000256" key="1">
    <source>
        <dbReference type="ARBA" id="ARBA00022670"/>
    </source>
</evidence>
<dbReference type="GO" id="GO:0004252">
    <property type="term" value="F:serine-type endopeptidase activity"/>
    <property type="evidence" value="ECO:0007669"/>
    <property type="project" value="TreeGrafter"/>
</dbReference>
<dbReference type="GO" id="GO:0009986">
    <property type="term" value="C:cell surface"/>
    <property type="evidence" value="ECO:0007669"/>
    <property type="project" value="TreeGrafter"/>
</dbReference>
<proteinExistence type="predicted"/>